<name>A0A6N8SM33_9HYPH</name>
<evidence type="ECO:0000313" key="1">
    <source>
        <dbReference type="EMBL" id="MXN49453.1"/>
    </source>
</evidence>
<sequence length="48" mass="4617">MVTIAGLAGTAFGFLIGKQSSNVPGSTTITAASGTVTMTVTGDPKDGS</sequence>
<dbReference type="AlphaFoldDB" id="A0A6N8SM33"/>
<evidence type="ECO:0000313" key="2">
    <source>
        <dbReference type="Proteomes" id="UP000435802"/>
    </source>
</evidence>
<comment type="caution">
    <text evidence="1">The sequence shown here is derived from an EMBL/GenBank/DDBJ whole genome shotgun (WGS) entry which is preliminary data.</text>
</comment>
<dbReference type="Proteomes" id="UP000435802">
    <property type="component" value="Unassembled WGS sequence"/>
</dbReference>
<accession>A0A6N8SM33</accession>
<dbReference type="RefSeq" id="WP_160862920.1">
    <property type="nucleotide sequence ID" value="NZ_WUMK01000027.1"/>
</dbReference>
<protein>
    <submittedName>
        <fullName evidence="1">Uncharacterized protein</fullName>
    </submittedName>
</protein>
<dbReference type="EMBL" id="WUMK01000027">
    <property type="protein sequence ID" value="MXN49453.1"/>
    <property type="molecule type" value="Genomic_DNA"/>
</dbReference>
<keyword evidence="2" id="KW-1185">Reference proteome</keyword>
<organism evidence="1 2">
    <name type="scientific">Shinella kummerowiae</name>
    <dbReference type="NCBI Taxonomy" id="417745"/>
    <lineage>
        <taxon>Bacteria</taxon>
        <taxon>Pseudomonadati</taxon>
        <taxon>Pseudomonadota</taxon>
        <taxon>Alphaproteobacteria</taxon>
        <taxon>Hyphomicrobiales</taxon>
        <taxon>Rhizobiaceae</taxon>
        <taxon>Shinella</taxon>
    </lineage>
</organism>
<reference evidence="1 2" key="1">
    <citation type="submission" date="2019-12" db="EMBL/GenBank/DDBJ databases">
        <title>Shinella kummerowiae sp. nov., a symbiotic bacterium isolated from root nodules of the herbal legume Kummerowia stipulacea.</title>
        <authorList>
            <person name="Gao J."/>
        </authorList>
    </citation>
    <scope>NUCLEOTIDE SEQUENCE [LARGE SCALE GENOMIC DNA]</scope>
    <source>
        <strain evidence="1 2">CCBAU 25048</strain>
    </source>
</reference>
<proteinExistence type="predicted"/>
<gene>
    <name evidence="1" type="ORF">GR138_30155</name>
</gene>